<evidence type="ECO:0000313" key="2">
    <source>
        <dbReference type="Proteomes" id="UP000789920"/>
    </source>
</evidence>
<name>A0ACA9KEE8_9GLOM</name>
<proteinExistence type="predicted"/>
<feature type="non-terminal residue" evidence="1">
    <location>
        <position position="1"/>
    </location>
</feature>
<protein>
    <submittedName>
        <fullName evidence="1">36532_t:CDS:1</fullName>
    </submittedName>
</protein>
<sequence>SEFNSTQILIPPNLHYKDYWLSTSFQNWSVESFDIFWIQQNPNLYQNRDRAHTSLAIELLILSKSSDQRVIEKSQSLKKRLKNKSSELYDIIWSRGKEIAESKVRLSLSELLAKTNIKTSLVNEISSSENQWSSEAIVVVQEERTQKDGLVFQDTESKDDDVNEKVNEDVIIADEADKSKLYERVTNDMIKQFIMSKSLEDIWSIAIERLKNNKIRVQSIESRIIGLTNWTKLEWSRILKHEDKVALMKSFNKKLDKEKIDKKVLDFIDNPSNNLRNLNDLQEWKTQLSTIGSEDAILASEIISFFHKCCRREINILTIPLRERDYILTILGPLFGDLLQEFNIGHFELFWIEKICNAINSRKRKRLNAEYTKLNTDTTKLDMSLEFRNFNVEIMTVEVGNTDIKNDEFKIQFDLTALKIELKDMMDDFYNKLHFNKKDLAEIFTIGIQVIIAVDVPKTPSAMGDLLPTFIKTLLGLRHTLLSLHDKISRITRAHRERKSTPSSPSSRPHETSQTPEIKRVKNSGSIDISYPSTTYIS</sequence>
<evidence type="ECO:0000313" key="1">
    <source>
        <dbReference type="EMBL" id="CAG8469131.1"/>
    </source>
</evidence>
<keyword evidence="2" id="KW-1185">Reference proteome</keyword>
<reference evidence="1" key="1">
    <citation type="submission" date="2021-06" db="EMBL/GenBank/DDBJ databases">
        <authorList>
            <person name="Kallberg Y."/>
            <person name="Tangrot J."/>
            <person name="Rosling A."/>
        </authorList>
    </citation>
    <scope>NUCLEOTIDE SEQUENCE</scope>
    <source>
        <strain evidence="1">MA461A</strain>
    </source>
</reference>
<accession>A0ACA9KEE8</accession>
<organism evidence="1 2">
    <name type="scientific">Racocetra persica</name>
    <dbReference type="NCBI Taxonomy" id="160502"/>
    <lineage>
        <taxon>Eukaryota</taxon>
        <taxon>Fungi</taxon>
        <taxon>Fungi incertae sedis</taxon>
        <taxon>Mucoromycota</taxon>
        <taxon>Glomeromycotina</taxon>
        <taxon>Glomeromycetes</taxon>
        <taxon>Diversisporales</taxon>
        <taxon>Gigasporaceae</taxon>
        <taxon>Racocetra</taxon>
    </lineage>
</organism>
<dbReference type="Proteomes" id="UP000789920">
    <property type="component" value="Unassembled WGS sequence"/>
</dbReference>
<dbReference type="EMBL" id="CAJVQC010000389">
    <property type="protein sequence ID" value="CAG8469131.1"/>
    <property type="molecule type" value="Genomic_DNA"/>
</dbReference>
<gene>
    <name evidence="1" type="ORF">RPERSI_LOCUS497</name>
</gene>
<comment type="caution">
    <text evidence="1">The sequence shown here is derived from an EMBL/GenBank/DDBJ whole genome shotgun (WGS) entry which is preliminary data.</text>
</comment>